<dbReference type="OrthoDB" id="2285780at2759"/>
<comment type="caution">
    <text evidence="2">The sequence shown here is derived from an EMBL/GenBank/DDBJ whole genome shotgun (WGS) entry which is preliminary data.</text>
</comment>
<evidence type="ECO:0000259" key="1">
    <source>
        <dbReference type="PROSITE" id="PS50181"/>
    </source>
</evidence>
<sequence length="425" mass="48194">MTERLWLGNDGTYQVVASYVCLFKDKKVKLRKENGSVIAIPLSLLCEEDIAFIATQSGQLETNATFRETNDRLESTTVNLPSSFENTSPTTDVLRHIPTSSENQHVRHMTLEESKKMLPSLTLSSITERFKRQTFIEGPLSDSMNLSYLPRRIIGRLFGMLDTNSRAQLARVNHRFHPFIFKPTTWETLWFIQQQNVMIDDIYLYKLILFLRRFELNKAVKRVYLDETDVTSCSVLFIVQHLENVEILSIQSCWRLFTYQLAIDLIDLAKNTKHCPLKLTRVIIGKVLNRGILQESKDLLESKSFGQDVWIINSALNRLVNRNVSFDVALCNTCNIGASAYEFLCMSCGILPLLKCAGCAPRCDRSCQLPTCVDPTKKTARGLENNVIHAKVSIIFAADQAMSAVDVKDSGARVVRLVFLIVNVS</sequence>
<dbReference type="PROSITE" id="PS50181">
    <property type="entry name" value="FBOX"/>
    <property type="match status" value="1"/>
</dbReference>
<dbReference type="GO" id="GO:0008092">
    <property type="term" value="F:cytoskeletal protein binding"/>
    <property type="evidence" value="ECO:0007669"/>
    <property type="project" value="InterPro"/>
</dbReference>
<dbReference type="Gene3D" id="2.30.30.700">
    <property type="entry name" value="SLA1 homology domain 1"/>
    <property type="match status" value="1"/>
</dbReference>
<evidence type="ECO:0000313" key="2">
    <source>
        <dbReference type="EMBL" id="RCI03930.1"/>
    </source>
</evidence>
<gene>
    <name evidence="2" type="ORF">CU098_011065</name>
</gene>
<dbReference type="GO" id="GO:0030674">
    <property type="term" value="F:protein-macromolecule adaptor activity"/>
    <property type="evidence" value="ECO:0007669"/>
    <property type="project" value="InterPro"/>
</dbReference>
<dbReference type="AlphaFoldDB" id="A0A367KP82"/>
<dbReference type="SUPFAM" id="SSF81383">
    <property type="entry name" value="F-box domain"/>
    <property type="match status" value="1"/>
</dbReference>
<dbReference type="GO" id="GO:0043130">
    <property type="term" value="F:ubiquitin binding"/>
    <property type="evidence" value="ECO:0007669"/>
    <property type="project" value="InterPro"/>
</dbReference>
<dbReference type="Pfam" id="PF03983">
    <property type="entry name" value="SHD1"/>
    <property type="match status" value="1"/>
</dbReference>
<dbReference type="Proteomes" id="UP000253551">
    <property type="component" value="Unassembled WGS sequence"/>
</dbReference>
<keyword evidence="3" id="KW-1185">Reference proteome</keyword>
<name>A0A367KP82_RHIST</name>
<dbReference type="InterPro" id="IPR036047">
    <property type="entry name" value="F-box-like_dom_sf"/>
</dbReference>
<accession>A0A367KP82</accession>
<proteinExistence type="predicted"/>
<feature type="domain" description="F-box" evidence="1">
    <location>
        <begin position="143"/>
        <end position="189"/>
    </location>
</feature>
<protein>
    <recommendedName>
        <fullName evidence="1">F-box domain-containing protein</fullName>
    </recommendedName>
</protein>
<evidence type="ECO:0000313" key="3">
    <source>
        <dbReference type="Proteomes" id="UP000253551"/>
    </source>
</evidence>
<dbReference type="InterPro" id="IPR007131">
    <property type="entry name" value="SHD1"/>
</dbReference>
<reference evidence="2 3" key="1">
    <citation type="journal article" date="2018" name="G3 (Bethesda)">
        <title>Phylogenetic and Phylogenomic Definition of Rhizopus Species.</title>
        <authorList>
            <person name="Gryganskyi A.P."/>
            <person name="Golan J."/>
            <person name="Dolatabadi S."/>
            <person name="Mondo S."/>
            <person name="Robb S."/>
            <person name="Idnurm A."/>
            <person name="Muszewska A."/>
            <person name="Steczkiewicz K."/>
            <person name="Masonjones S."/>
            <person name="Liao H.L."/>
            <person name="Gajdeczka M.T."/>
            <person name="Anike F."/>
            <person name="Vuek A."/>
            <person name="Anishchenko I.M."/>
            <person name="Voigt K."/>
            <person name="de Hoog G.S."/>
            <person name="Smith M.E."/>
            <person name="Heitman J."/>
            <person name="Vilgalys R."/>
            <person name="Stajich J.E."/>
        </authorList>
    </citation>
    <scope>NUCLEOTIDE SEQUENCE [LARGE SCALE GENOMIC DNA]</scope>
    <source>
        <strain evidence="2 3">LSU 92-RS-03</strain>
    </source>
</reference>
<dbReference type="GO" id="GO:0042802">
    <property type="term" value="F:identical protein binding"/>
    <property type="evidence" value="ECO:0007669"/>
    <property type="project" value="InterPro"/>
</dbReference>
<dbReference type="InterPro" id="IPR001810">
    <property type="entry name" value="F-box_dom"/>
</dbReference>
<dbReference type="EMBL" id="PJQM01000844">
    <property type="protein sequence ID" value="RCI03930.1"/>
    <property type="molecule type" value="Genomic_DNA"/>
</dbReference>
<organism evidence="2 3">
    <name type="scientific">Rhizopus stolonifer</name>
    <name type="common">Rhizopus nigricans</name>
    <dbReference type="NCBI Taxonomy" id="4846"/>
    <lineage>
        <taxon>Eukaryota</taxon>
        <taxon>Fungi</taxon>
        <taxon>Fungi incertae sedis</taxon>
        <taxon>Mucoromycota</taxon>
        <taxon>Mucoromycotina</taxon>
        <taxon>Mucoromycetes</taxon>
        <taxon>Mucorales</taxon>
        <taxon>Mucorineae</taxon>
        <taxon>Rhizopodaceae</taxon>
        <taxon>Rhizopus</taxon>
    </lineage>
</organism>